<comment type="caution">
    <text evidence="1">The sequence shown here is derived from an EMBL/GenBank/DDBJ whole genome shotgun (WGS) entry which is preliminary data.</text>
</comment>
<evidence type="ECO:0000313" key="1">
    <source>
        <dbReference type="EMBL" id="KAI3676500.1"/>
    </source>
</evidence>
<reference evidence="2" key="1">
    <citation type="journal article" date="2022" name="Mol. Ecol. Resour.">
        <title>The genomes of chicory, endive, great burdock and yacon provide insights into Asteraceae palaeo-polyploidization history and plant inulin production.</title>
        <authorList>
            <person name="Fan W."/>
            <person name="Wang S."/>
            <person name="Wang H."/>
            <person name="Wang A."/>
            <person name="Jiang F."/>
            <person name="Liu H."/>
            <person name="Zhao H."/>
            <person name="Xu D."/>
            <person name="Zhang Y."/>
        </authorList>
    </citation>
    <scope>NUCLEOTIDE SEQUENCE [LARGE SCALE GENOMIC DNA]</scope>
    <source>
        <strain evidence="2">cv. Yunnan</strain>
    </source>
</reference>
<name>A0ACB8XYD0_9ASTR</name>
<evidence type="ECO:0000313" key="2">
    <source>
        <dbReference type="Proteomes" id="UP001056120"/>
    </source>
</evidence>
<gene>
    <name evidence="1" type="ORF">L1987_86110</name>
</gene>
<protein>
    <submittedName>
        <fullName evidence="1">Uncharacterized protein</fullName>
    </submittedName>
</protein>
<reference evidence="1 2" key="2">
    <citation type="journal article" date="2022" name="Mol. Ecol. Resour.">
        <title>The genomes of chicory, endive, great burdock and yacon provide insights into Asteraceae paleo-polyploidization history and plant inulin production.</title>
        <authorList>
            <person name="Fan W."/>
            <person name="Wang S."/>
            <person name="Wang H."/>
            <person name="Wang A."/>
            <person name="Jiang F."/>
            <person name="Liu H."/>
            <person name="Zhao H."/>
            <person name="Xu D."/>
            <person name="Zhang Y."/>
        </authorList>
    </citation>
    <scope>NUCLEOTIDE SEQUENCE [LARGE SCALE GENOMIC DNA]</scope>
    <source>
        <strain evidence="2">cv. Yunnan</strain>
        <tissue evidence="1">Leaves</tissue>
    </source>
</reference>
<accession>A0ACB8XYD0</accession>
<proteinExistence type="predicted"/>
<keyword evidence="2" id="KW-1185">Reference proteome</keyword>
<sequence length="337" mass="37375">MEKLNKVSLCAGVLVSLLTICAAVDTIAANQTLKDGDTIVSAGDNFELGFFSPNNSNNRYLGIWYKRISTGTIVWVSNKENPIRNTSGVFKLSSDGRLLVLSGGDTVIWESKSAYSSRVYPVAQLLDTGNLVVRDESSIDQENIIWQSRPSNDICVRYGLCGPYGTCSNNNSPACSCLQGFETKRPQEWFILDWSGGCRRIMSLDCNYGEAFNKISGMKLPDTRLNSWYNVSMTIGECEMACKRNCSCTAYASLDINSGCLAWFGDLEDMRENSGGRDLYVKISASRLTDSQSYKPMNKKVIKVVLSTSVSFLVVCLIVALYTWRKKKRSSILIRKG</sequence>
<dbReference type="EMBL" id="CM042046">
    <property type="protein sequence ID" value="KAI3676500.1"/>
    <property type="molecule type" value="Genomic_DNA"/>
</dbReference>
<organism evidence="1 2">
    <name type="scientific">Smallanthus sonchifolius</name>
    <dbReference type="NCBI Taxonomy" id="185202"/>
    <lineage>
        <taxon>Eukaryota</taxon>
        <taxon>Viridiplantae</taxon>
        <taxon>Streptophyta</taxon>
        <taxon>Embryophyta</taxon>
        <taxon>Tracheophyta</taxon>
        <taxon>Spermatophyta</taxon>
        <taxon>Magnoliopsida</taxon>
        <taxon>eudicotyledons</taxon>
        <taxon>Gunneridae</taxon>
        <taxon>Pentapetalae</taxon>
        <taxon>asterids</taxon>
        <taxon>campanulids</taxon>
        <taxon>Asterales</taxon>
        <taxon>Asteraceae</taxon>
        <taxon>Asteroideae</taxon>
        <taxon>Heliantheae alliance</taxon>
        <taxon>Millerieae</taxon>
        <taxon>Smallanthus</taxon>
    </lineage>
</organism>
<dbReference type="Proteomes" id="UP001056120">
    <property type="component" value="Linkage Group LG29"/>
</dbReference>